<gene>
    <name evidence="1" type="ORF">H7J73_08620</name>
</gene>
<protein>
    <submittedName>
        <fullName evidence="1">Uncharacterized protein</fullName>
    </submittedName>
</protein>
<dbReference type="RefSeq" id="WP_264066930.1">
    <property type="nucleotide sequence ID" value="NZ_JACKTY010000020.1"/>
</dbReference>
<dbReference type="Proteomes" id="UP001526201">
    <property type="component" value="Unassembled WGS sequence"/>
</dbReference>
<reference evidence="1 2" key="1">
    <citation type="journal article" date="2022" name="BMC Genomics">
        <title>Comparative genome analysis of mycobacteria focusing on tRNA and non-coding RNA.</title>
        <authorList>
            <person name="Behra P.R.K."/>
            <person name="Pettersson B.M.F."/>
            <person name="Ramesh M."/>
            <person name="Das S."/>
            <person name="Dasgupta S."/>
            <person name="Kirsebom L.A."/>
        </authorList>
    </citation>
    <scope>NUCLEOTIDE SEQUENCE [LARGE SCALE GENOMIC DNA]</scope>
    <source>
        <strain evidence="1 2">DSM 44078</strain>
    </source>
</reference>
<evidence type="ECO:0000313" key="2">
    <source>
        <dbReference type="Proteomes" id="UP001526201"/>
    </source>
</evidence>
<comment type="caution">
    <text evidence="1">The sequence shown here is derived from an EMBL/GenBank/DDBJ whole genome shotgun (WGS) entry which is preliminary data.</text>
</comment>
<dbReference type="EMBL" id="JACKTY010000020">
    <property type="protein sequence ID" value="MCV7226094.1"/>
    <property type="molecule type" value="Genomic_DNA"/>
</dbReference>
<proteinExistence type="predicted"/>
<keyword evidence="2" id="KW-1185">Reference proteome</keyword>
<sequence length="109" mass="12121">MADGREWPGFQIRFCPVCRTETGTHREPVGDKRGELVAYHDHNDSSDVRCRMAGERAAIGAVAFTATDTGISPRLAAERQLSRPRGSRAVDDLLERLIEQETNAIRNGR</sequence>
<evidence type="ECO:0000313" key="1">
    <source>
        <dbReference type="EMBL" id="MCV7226094.1"/>
    </source>
</evidence>
<name>A0ABT3C9D2_9MYCO</name>
<organism evidence="1 2">
    <name type="scientific">Mycolicibacterium komossense</name>
    <dbReference type="NCBI Taxonomy" id="1779"/>
    <lineage>
        <taxon>Bacteria</taxon>
        <taxon>Bacillati</taxon>
        <taxon>Actinomycetota</taxon>
        <taxon>Actinomycetes</taxon>
        <taxon>Mycobacteriales</taxon>
        <taxon>Mycobacteriaceae</taxon>
        <taxon>Mycolicibacterium</taxon>
    </lineage>
</organism>
<accession>A0ABT3C9D2</accession>